<evidence type="ECO:0000313" key="5">
    <source>
        <dbReference type="Proteomes" id="UP000516314"/>
    </source>
</evidence>
<dbReference type="Proteomes" id="UP000516314">
    <property type="component" value="Chromosome 1"/>
</dbReference>
<keyword evidence="2" id="KW-0472">Membrane</keyword>
<sequence>MPKQVEDIAPGLRPNQTGHFGSGFRSNSVLLPQQANNIVARRISLAASLHRPKKRLCFTVLRRVSSSLAMALPLGKLTILIGTGLIGSAFAKEGGLPDVSNLVSGAFKMVFRQLKQDEPSKSASKPHNDVLVAQVNSLRHEIQLLGSNRPITIVSPSGSGGRNYGLIIIVGVIGYGYVWWKGWKLPDFMFATRRSLSDACNNVGNQIDGFYSSLKGTKRELSSEIDMMGRRLDANTEVIQETIQEVAKLQDGTSFIKDDVKAVFDAFENLASKVCRIEGNQDITLRGVGALHAQCQENQRIQESNKALPSTSSLPALEAAPMAPSSKTLSLPPASPDESQSPSTPNVAQKSRGLLQHTQSMSGLKDINESSSSHNTSSNGIYFGGNGASGSSSGVLGRFSIARIMRTRTVVNTVSTN</sequence>
<dbReference type="EMBL" id="LR881466">
    <property type="protein sequence ID" value="CAD5313624.1"/>
    <property type="molecule type" value="Genomic_DNA"/>
</dbReference>
<accession>A0A7G2DVT5</accession>
<evidence type="ECO:0000256" key="2">
    <source>
        <dbReference type="SAM" id="Phobius"/>
    </source>
</evidence>
<feature type="compositionally biased region" description="Polar residues" evidence="1">
    <location>
        <begin position="14"/>
        <end position="23"/>
    </location>
</feature>
<reference evidence="4 5" key="1">
    <citation type="submission" date="2020-09" db="EMBL/GenBank/DDBJ databases">
        <authorList>
            <person name="Ashkenazy H."/>
        </authorList>
    </citation>
    <scope>NUCLEOTIDE SEQUENCE [LARGE SCALE GENOMIC DNA]</scope>
    <source>
        <strain evidence="5">cv. Cdm-0</strain>
    </source>
</reference>
<feature type="transmembrane region" description="Helical" evidence="2">
    <location>
        <begin position="68"/>
        <end position="91"/>
    </location>
</feature>
<evidence type="ECO:0000259" key="3">
    <source>
        <dbReference type="Pfam" id="PF07889"/>
    </source>
</evidence>
<dbReference type="PANTHER" id="PTHR47289">
    <property type="entry name" value="TRANSCRIPTION FACTOR, PUTATIVE (DUF1664)-RELATED"/>
    <property type="match status" value="1"/>
</dbReference>
<keyword evidence="2" id="KW-1133">Transmembrane helix</keyword>
<evidence type="ECO:0000313" key="4">
    <source>
        <dbReference type="EMBL" id="CAD5313624.1"/>
    </source>
</evidence>
<evidence type="ECO:0000256" key="1">
    <source>
        <dbReference type="SAM" id="MobiDB-lite"/>
    </source>
</evidence>
<feature type="region of interest" description="Disordered" evidence="1">
    <location>
        <begin position="1"/>
        <end position="23"/>
    </location>
</feature>
<organism evidence="4 5">
    <name type="scientific">Arabidopsis thaliana</name>
    <name type="common">Mouse-ear cress</name>
    <dbReference type="NCBI Taxonomy" id="3702"/>
    <lineage>
        <taxon>Eukaryota</taxon>
        <taxon>Viridiplantae</taxon>
        <taxon>Streptophyta</taxon>
        <taxon>Embryophyta</taxon>
        <taxon>Tracheophyta</taxon>
        <taxon>Spermatophyta</taxon>
        <taxon>Magnoliopsida</taxon>
        <taxon>eudicotyledons</taxon>
        <taxon>Gunneridae</taxon>
        <taxon>Pentapetalae</taxon>
        <taxon>rosids</taxon>
        <taxon>malvids</taxon>
        <taxon>Brassicales</taxon>
        <taxon>Brassicaceae</taxon>
        <taxon>Camelineae</taxon>
        <taxon>Arabidopsis</taxon>
    </lineage>
</organism>
<feature type="compositionally biased region" description="Polar residues" evidence="1">
    <location>
        <begin position="337"/>
        <end position="349"/>
    </location>
</feature>
<gene>
    <name evidence="4" type="ORF">AT9943_LOCUS2115</name>
</gene>
<feature type="domain" description="DUF1664" evidence="3">
    <location>
        <begin position="161"/>
        <end position="281"/>
    </location>
</feature>
<feature type="transmembrane region" description="Helical" evidence="2">
    <location>
        <begin position="164"/>
        <end position="180"/>
    </location>
</feature>
<dbReference type="AlphaFoldDB" id="A0A7G2DVT5"/>
<proteinExistence type="predicted"/>
<feature type="region of interest" description="Disordered" evidence="1">
    <location>
        <begin position="319"/>
        <end position="353"/>
    </location>
</feature>
<protein>
    <submittedName>
        <fullName evidence="4">(thale cress) hypothetical protein</fullName>
    </submittedName>
</protein>
<name>A0A7G2DVT5_ARATH</name>
<dbReference type="InterPro" id="IPR012458">
    <property type="entry name" value="DUF1664"/>
</dbReference>
<keyword evidence="2" id="KW-0812">Transmembrane</keyword>
<dbReference type="PANTHER" id="PTHR47289:SF2">
    <property type="entry name" value="TRANSCRIPTION FACTOR, PUTATIVE (DUF1664)-RELATED"/>
    <property type="match status" value="1"/>
</dbReference>
<dbReference type="Pfam" id="PF07889">
    <property type="entry name" value="DUF1664"/>
    <property type="match status" value="1"/>
</dbReference>